<dbReference type="PIRSF" id="PIRSF036289">
    <property type="entry name" value="Glycosyl_hydrolase_malt_phosph"/>
    <property type="match status" value="1"/>
</dbReference>
<dbReference type="InterPro" id="IPR012341">
    <property type="entry name" value="6hp_glycosidase-like_sf"/>
</dbReference>
<organism evidence="7 8">
    <name type="scientific">Capillibacterium thermochitinicola</name>
    <dbReference type="NCBI Taxonomy" id="2699427"/>
    <lineage>
        <taxon>Bacteria</taxon>
        <taxon>Bacillati</taxon>
        <taxon>Bacillota</taxon>
        <taxon>Capillibacterium</taxon>
    </lineage>
</organism>
<comment type="similarity">
    <text evidence="1">Belongs to the glycosyl hydrolase 65 family.</text>
</comment>
<dbReference type="InterPro" id="IPR037018">
    <property type="entry name" value="GH65_N"/>
</dbReference>
<evidence type="ECO:0000256" key="2">
    <source>
        <dbReference type="PIRSR" id="PIRSR036289-50"/>
    </source>
</evidence>
<dbReference type="GO" id="GO:0030246">
    <property type="term" value="F:carbohydrate binding"/>
    <property type="evidence" value="ECO:0007669"/>
    <property type="project" value="InterPro"/>
</dbReference>
<evidence type="ECO:0000259" key="4">
    <source>
        <dbReference type="Pfam" id="PF03632"/>
    </source>
</evidence>
<accession>A0A8J6I147</accession>
<dbReference type="NCBIfam" id="NF010380">
    <property type="entry name" value="PRK13807.1"/>
    <property type="match status" value="1"/>
</dbReference>
<evidence type="ECO:0000259" key="6">
    <source>
        <dbReference type="Pfam" id="PF03636"/>
    </source>
</evidence>
<name>A0A8J6I147_9FIRM</name>
<dbReference type="Gene3D" id="2.60.420.10">
    <property type="entry name" value="Maltose phosphorylase, domain 3"/>
    <property type="match status" value="1"/>
</dbReference>
<dbReference type="GO" id="GO:0005975">
    <property type="term" value="P:carbohydrate metabolic process"/>
    <property type="evidence" value="ECO:0007669"/>
    <property type="project" value="InterPro"/>
</dbReference>
<reference evidence="7" key="1">
    <citation type="submission" date="2020-06" db="EMBL/GenBank/DDBJ databases">
        <title>Novel chitinolytic bacterium.</title>
        <authorList>
            <person name="Ungkulpasvich U."/>
            <person name="Kosugi A."/>
            <person name="Uke A."/>
        </authorList>
    </citation>
    <scope>NUCLEOTIDE SEQUENCE</scope>
    <source>
        <strain evidence="7">UUS1-1</strain>
    </source>
</reference>
<evidence type="ECO:0000259" key="5">
    <source>
        <dbReference type="Pfam" id="PF03633"/>
    </source>
</evidence>
<evidence type="ECO:0000256" key="3">
    <source>
        <dbReference type="PIRSR" id="PIRSR036289-51"/>
    </source>
</evidence>
<dbReference type="RefSeq" id="WP_181339985.1">
    <property type="nucleotide sequence ID" value="NZ_JAAKDE010000015.1"/>
</dbReference>
<feature type="domain" description="Glycoside hydrolase family 65 C-terminal" evidence="5">
    <location>
        <begin position="697"/>
        <end position="757"/>
    </location>
</feature>
<dbReference type="SUPFAM" id="SSF48208">
    <property type="entry name" value="Six-hairpin glycosidases"/>
    <property type="match status" value="1"/>
</dbReference>
<dbReference type="InterPro" id="IPR011013">
    <property type="entry name" value="Gal_mutarotase_sf_dom"/>
</dbReference>
<proteinExistence type="inferred from homology"/>
<dbReference type="PANTHER" id="PTHR11051">
    <property type="entry name" value="GLYCOSYL HYDROLASE-RELATED"/>
    <property type="match status" value="1"/>
</dbReference>
<keyword evidence="8" id="KW-1185">Reference proteome</keyword>
<dbReference type="Gene3D" id="1.50.10.10">
    <property type="match status" value="1"/>
</dbReference>
<dbReference type="GO" id="GO:0004553">
    <property type="term" value="F:hydrolase activity, hydrolyzing O-glycosyl compounds"/>
    <property type="evidence" value="ECO:0007669"/>
    <property type="project" value="TreeGrafter"/>
</dbReference>
<dbReference type="Pfam" id="PF03636">
    <property type="entry name" value="Glyco_hydro_65N"/>
    <property type="match status" value="1"/>
</dbReference>
<dbReference type="Gene3D" id="2.70.98.40">
    <property type="entry name" value="Glycoside hydrolase, family 65, N-terminal domain"/>
    <property type="match status" value="1"/>
</dbReference>
<feature type="binding site" evidence="3">
    <location>
        <begin position="599"/>
        <end position="600"/>
    </location>
    <ligand>
        <name>substrate</name>
    </ligand>
</feature>
<dbReference type="GO" id="GO:0016757">
    <property type="term" value="F:glycosyltransferase activity"/>
    <property type="evidence" value="ECO:0007669"/>
    <property type="project" value="UniProtKB-ARBA"/>
</dbReference>
<dbReference type="InterPro" id="IPR005194">
    <property type="entry name" value="Glyco_hydro_65_C"/>
</dbReference>
<evidence type="ECO:0000313" key="8">
    <source>
        <dbReference type="Proteomes" id="UP000657177"/>
    </source>
</evidence>
<feature type="domain" description="Glycoside hydrolase family 65 N-terminal" evidence="6">
    <location>
        <begin position="13"/>
        <end position="268"/>
    </location>
</feature>
<dbReference type="InterPro" id="IPR008928">
    <property type="entry name" value="6-hairpin_glycosidase_sf"/>
</dbReference>
<feature type="active site" description="Proton donor" evidence="2">
    <location>
        <position position="487"/>
    </location>
</feature>
<dbReference type="Proteomes" id="UP000657177">
    <property type="component" value="Unassembled WGS sequence"/>
</dbReference>
<keyword evidence="7" id="KW-0378">Hydrolase</keyword>
<dbReference type="SUPFAM" id="SSF74650">
    <property type="entry name" value="Galactose mutarotase-like"/>
    <property type="match status" value="1"/>
</dbReference>
<dbReference type="InterPro" id="IPR017045">
    <property type="entry name" value="Malt_Pase/Glycosyl_Hdrlase"/>
</dbReference>
<feature type="domain" description="Glycoside hydrolase family 65 central catalytic" evidence="4">
    <location>
        <begin position="324"/>
        <end position="687"/>
    </location>
</feature>
<dbReference type="PANTHER" id="PTHR11051:SF14">
    <property type="entry name" value="MALTOSE PHOSPHORYLASE"/>
    <property type="match status" value="1"/>
</dbReference>
<dbReference type="EMBL" id="JAAKDE010000015">
    <property type="protein sequence ID" value="MBA2133526.1"/>
    <property type="molecule type" value="Genomic_DNA"/>
</dbReference>
<evidence type="ECO:0000313" key="7">
    <source>
        <dbReference type="EMBL" id="MBA2133526.1"/>
    </source>
</evidence>
<comment type="caution">
    <text evidence="7">The sequence shown here is derived from an EMBL/GenBank/DDBJ whole genome shotgun (WGS) entry which is preliminary data.</text>
</comment>
<feature type="binding site" evidence="3">
    <location>
        <begin position="359"/>
        <end position="360"/>
    </location>
    <ligand>
        <name>substrate</name>
    </ligand>
</feature>
<dbReference type="Pfam" id="PF03633">
    <property type="entry name" value="Glyco_hydro_65C"/>
    <property type="match status" value="1"/>
</dbReference>
<dbReference type="InterPro" id="IPR005196">
    <property type="entry name" value="Glyco_hydro_65_N"/>
</dbReference>
<dbReference type="Pfam" id="PF03632">
    <property type="entry name" value="Glyco_hydro_65m"/>
    <property type="match status" value="1"/>
</dbReference>
<evidence type="ECO:0000256" key="1">
    <source>
        <dbReference type="ARBA" id="ARBA00006768"/>
    </source>
</evidence>
<dbReference type="AlphaFoldDB" id="A0A8J6I147"/>
<gene>
    <name evidence="7" type="ORF">G5B42_08230</name>
</gene>
<sequence length="768" mass="88257">MTHRFIDDEWKIIEEGFAPEESRFTESIFTLGNEHMGLRGFFEERYTGDSLPGIYLAGVYYPDKTKVGWWKNGYPEYFAKVINSTNWIGIDIEINGIPLDLATSKFRDFRRELDMKNGRLTRSFVWTGPRGEEIVFTFTRFLSMTRKNIACLAVEVNSLNFNGVITLLPYLDGDVTNEDANYGEKFWTKINQELTAETALLTMETKKTGFRVATAMATALHNRHPETPLPAKKELCSAEELVGYRYSVPVTAGARFTLHKLVAVCTSRDFAKADLETTSRAKLAKALADGYDLLYEEHRAKLHAMWEEYDVVITGDIRAQQGIRYCIFQLLSTYAGSDPRLNIGPKGFSGEKYGGVVYWDTEAFCFPFYLYTNAEIAKNLLFFRYRQLDKAKENAAKLGLKGALYPMVTIDGTECHNEWEITFEEIHRNGAIAYAIHNYTRYTGDQSYLLDYGLEILVEISRFWADRVTYHPRKDCYMILGVTGPNEYENNVNNNWYTNLMAAWTLTYTIDSLNLLQTENQAKYAAFIDKTGLTAEELNQWRTITEKMYYPYVEELGIFEQNDLYMDKELQVVADLPPSELPLNKHWSWDRILRSCFIKQADVVQGLYFFPEKFDRETVRRNFDFYEPRTVHESSLSPSVHSIVASRIGYKDKAYALYLRTARLDLDNYNADTDDGIHLTSMAGSWTAIVEGFAGLAVRNDRLTLAPYLPGPWTSYSFKITFRGRKLRITVDREQVSVQLLAGAPLTIVVYDDEVALAPDFCRTLKTR</sequence>
<protein>
    <submittedName>
        <fullName evidence="7">Glycoside hydrolase family 65 protein</fullName>
    </submittedName>
</protein>
<dbReference type="InterPro" id="IPR005195">
    <property type="entry name" value="Glyco_hydro_65_M"/>
</dbReference>